<keyword evidence="3" id="KW-1185">Reference proteome</keyword>
<evidence type="ECO:0000313" key="2">
    <source>
        <dbReference type="EMBL" id="SAK96103.1"/>
    </source>
</evidence>
<dbReference type="InterPro" id="IPR003673">
    <property type="entry name" value="CoA-Trfase_fam_III"/>
</dbReference>
<dbReference type="AlphaFoldDB" id="A0A158DNP4"/>
<dbReference type="InterPro" id="IPR044855">
    <property type="entry name" value="CoA-Trfase_III_dom3_sf"/>
</dbReference>
<name>A0A158DNP4_9BURK</name>
<evidence type="ECO:0000313" key="3">
    <source>
        <dbReference type="Proteomes" id="UP000054851"/>
    </source>
</evidence>
<proteinExistence type="predicted"/>
<reference evidence="2" key="1">
    <citation type="submission" date="2016-01" db="EMBL/GenBank/DDBJ databases">
        <authorList>
            <person name="Peeters C."/>
        </authorList>
    </citation>
    <scope>NUCLEOTIDE SEQUENCE</scope>
    <source>
        <strain evidence="2">LMG 29322</strain>
    </source>
</reference>
<evidence type="ECO:0000256" key="1">
    <source>
        <dbReference type="ARBA" id="ARBA00022679"/>
    </source>
</evidence>
<dbReference type="PANTHER" id="PTHR48207:SF4">
    <property type="entry name" value="BLL6097 PROTEIN"/>
    <property type="match status" value="1"/>
</dbReference>
<dbReference type="STRING" id="1777140.AWB79_07300"/>
<dbReference type="RefSeq" id="WP_061172298.1">
    <property type="nucleotide sequence ID" value="NZ_FCOA02000051.1"/>
</dbReference>
<dbReference type="GO" id="GO:0008410">
    <property type="term" value="F:CoA-transferase activity"/>
    <property type="evidence" value="ECO:0007669"/>
    <property type="project" value="TreeGrafter"/>
</dbReference>
<organism evidence="2 3">
    <name type="scientific">Caballeronia hypogeia</name>
    <dbReference type="NCBI Taxonomy" id="1777140"/>
    <lineage>
        <taxon>Bacteria</taxon>
        <taxon>Pseudomonadati</taxon>
        <taxon>Pseudomonadota</taxon>
        <taxon>Betaproteobacteria</taxon>
        <taxon>Burkholderiales</taxon>
        <taxon>Burkholderiaceae</taxon>
        <taxon>Caballeronia</taxon>
    </lineage>
</organism>
<keyword evidence="1 2" id="KW-0808">Transferase</keyword>
<dbReference type="EMBL" id="FCOA02000051">
    <property type="protein sequence ID" value="SAK96103.1"/>
    <property type="molecule type" value="Genomic_DNA"/>
</dbReference>
<accession>A0A158DNP4</accession>
<dbReference type="PANTHER" id="PTHR48207">
    <property type="entry name" value="SUCCINATE--HYDROXYMETHYLGLUTARATE COA-TRANSFERASE"/>
    <property type="match status" value="1"/>
</dbReference>
<dbReference type="InterPro" id="IPR050483">
    <property type="entry name" value="CoA-transferase_III_domain"/>
</dbReference>
<dbReference type="Pfam" id="PF02515">
    <property type="entry name" value="CoA_transf_3"/>
    <property type="match status" value="1"/>
</dbReference>
<comment type="caution">
    <text evidence="2">The sequence shown here is derived from an EMBL/GenBank/DDBJ whole genome shotgun (WGS) entry which is preliminary data.</text>
</comment>
<protein>
    <submittedName>
        <fullName evidence="2">Formyl-CoA transferase</fullName>
    </submittedName>
</protein>
<dbReference type="OrthoDB" id="5294844at2"/>
<dbReference type="Proteomes" id="UP000054851">
    <property type="component" value="Unassembled WGS sequence"/>
</dbReference>
<dbReference type="InterPro" id="IPR023606">
    <property type="entry name" value="CoA-Trfase_III_dom_1_sf"/>
</dbReference>
<gene>
    <name evidence="2" type="ORF">AWB79_07300</name>
</gene>
<dbReference type="SUPFAM" id="SSF89796">
    <property type="entry name" value="CoA-transferase family III (CaiB/BaiF)"/>
    <property type="match status" value="1"/>
</dbReference>
<dbReference type="Gene3D" id="3.40.50.10540">
    <property type="entry name" value="Crotonobetainyl-coa:carnitine coa-transferase, domain 1"/>
    <property type="match status" value="1"/>
</dbReference>
<dbReference type="Gene3D" id="3.30.1540.10">
    <property type="entry name" value="formyl-coa transferase, domain 3"/>
    <property type="match status" value="1"/>
</dbReference>
<sequence length="400" mass="43278">MTAQPLAGIRVLEVGAYIAAPYAGVFLASLGAEVVKIEPPEGEPFRRDDENRSPYFVQYNSGKKSVAINLKSKTGVELVKALLPKFDVLIENMRPGKMAALGLGEDVCRAINPGLVYASVSGFGSGGPWVDRPAYDTIGQSIGGIYSIMNDADHRRLTGTCMADLITGINATMGVLAALVGRERSAERKGALVETSLLEAVSTLTVDAMTLAFETGQDPARDSRHPQAQNFCLDTADGGSITMHLSSSQKFWRALARVIGREDLISDPRFITYDDRRVPGHYAELVRIMGEAFATRPRAEWETLLADADVPFAPVLTMHEVVAHEQTRWLGLFGPEVNGVPMLRAPMRFDGVRPARSGHAAFVGEHTLEVLGEVCTERDLQALLASGDVVSVSRDRGQRG</sequence>